<protein>
    <submittedName>
        <fullName evidence="1">Uncharacterized protein</fullName>
    </submittedName>
</protein>
<organism evidence="1 2">
    <name type="scientific">Paenibacillus uliginis N3/975</name>
    <dbReference type="NCBI Taxonomy" id="1313296"/>
    <lineage>
        <taxon>Bacteria</taxon>
        <taxon>Bacillati</taxon>
        <taxon>Bacillota</taxon>
        <taxon>Bacilli</taxon>
        <taxon>Bacillales</taxon>
        <taxon>Paenibacillaceae</taxon>
        <taxon>Paenibacillus</taxon>
    </lineage>
</organism>
<dbReference type="Proteomes" id="UP000192940">
    <property type="component" value="Chromosome I"/>
</dbReference>
<accession>A0A1X7HFZ9</accession>
<name>A0A1X7HFZ9_9BACL</name>
<keyword evidence="2" id="KW-1185">Reference proteome</keyword>
<proteinExistence type="predicted"/>
<evidence type="ECO:0000313" key="1">
    <source>
        <dbReference type="EMBL" id="SMF85935.1"/>
    </source>
</evidence>
<reference evidence="2" key="1">
    <citation type="submission" date="2017-04" db="EMBL/GenBank/DDBJ databases">
        <authorList>
            <person name="Varghese N."/>
            <person name="Submissions S."/>
        </authorList>
    </citation>
    <scope>NUCLEOTIDE SEQUENCE [LARGE SCALE GENOMIC DNA]</scope>
    <source>
        <strain evidence="2">N3/975</strain>
    </source>
</reference>
<sequence>MDLDMYYLRIVFFVTNNYDLDLKDEKILFQTEGSLCNMKVVRIFGKVKVILLYGGFSTEEVAVREGEKLFFNVKKSFIKQGIPINISGGLRVLDTIQTSFDTGEITQAGLEYLQSTVPELANRTVKSEVLGMGIYQLDEDISEVKFVAHDVEIIRTVKVPVIKMEDYREDDKLKIAYSLLNSSNAVNDLRASFILKVSSIESLVPEDLHKDENYCSVINQINKMITKDNIKLELSDVELDKFIQKVKGAVGALKKKSIGEKCRDLIVRCNIHKQYQGKDVISFFNECYNLRSEFVHTGTFKNKVDETKKIRELELYLEDLNSLVLDILECYESYI</sequence>
<evidence type="ECO:0000313" key="2">
    <source>
        <dbReference type="Proteomes" id="UP000192940"/>
    </source>
</evidence>
<gene>
    <name evidence="1" type="ORF">SAMN05661091_3217</name>
</gene>
<dbReference type="EMBL" id="LT840184">
    <property type="protein sequence ID" value="SMF85935.1"/>
    <property type="molecule type" value="Genomic_DNA"/>
</dbReference>
<dbReference type="AlphaFoldDB" id="A0A1X7HFZ9"/>